<keyword evidence="5 10" id="KW-0297">G-protein coupled receptor</keyword>
<name>A0A1D1W0T4_RAMVA</name>
<dbReference type="AlphaFoldDB" id="A0A1D1W0T4"/>
<comment type="similarity">
    <text evidence="10">Belongs to the G-protein coupled receptor 1 family.</text>
</comment>
<dbReference type="GO" id="GO:0043410">
    <property type="term" value="P:positive regulation of MAPK cascade"/>
    <property type="evidence" value="ECO:0007669"/>
    <property type="project" value="TreeGrafter"/>
</dbReference>
<comment type="subcellular location">
    <subcellularLocation>
        <location evidence="1">Cell membrane</location>
        <topology evidence="1">Multi-pass membrane protein</topology>
    </subcellularLocation>
</comment>
<keyword evidence="15" id="KW-1185">Reference proteome</keyword>
<feature type="transmembrane region" description="Helical" evidence="12">
    <location>
        <begin position="94"/>
        <end position="125"/>
    </location>
</feature>
<dbReference type="Pfam" id="PF00001">
    <property type="entry name" value="7tm_1"/>
    <property type="match status" value="1"/>
</dbReference>
<keyword evidence="6 12" id="KW-0472">Membrane</keyword>
<feature type="compositionally biased region" description="Polar residues" evidence="11">
    <location>
        <begin position="245"/>
        <end position="261"/>
    </location>
</feature>
<dbReference type="GO" id="GO:0004993">
    <property type="term" value="F:G protein-coupled serotonin receptor activity"/>
    <property type="evidence" value="ECO:0007669"/>
    <property type="project" value="UniProtKB-ARBA"/>
</dbReference>
<protein>
    <recommendedName>
        <fullName evidence="13">G-protein coupled receptors family 1 profile domain-containing protein</fullName>
    </recommendedName>
</protein>
<feature type="transmembrane region" description="Helical" evidence="12">
    <location>
        <begin position="69"/>
        <end position="88"/>
    </location>
</feature>
<feature type="transmembrane region" description="Helical" evidence="12">
    <location>
        <begin position="475"/>
        <end position="494"/>
    </location>
</feature>
<evidence type="ECO:0000259" key="13">
    <source>
        <dbReference type="PROSITE" id="PS50262"/>
    </source>
</evidence>
<comment type="caution">
    <text evidence="14">The sequence shown here is derived from an EMBL/GenBank/DDBJ whole genome shotgun (WGS) entry which is preliminary data.</text>
</comment>
<dbReference type="PRINTS" id="PR00237">
    <property type="entry name" value="GPCRRHODOPSN"/>
</dbReference>
<evidence type="ECO:0000256" key="6">
    <source>
        <dbReference type="ARBA" id="ARBA00023136"/>
    </source>
</evidence>
<dbReference type="SUPFAM" id="SSF81321">
    <property type="entry name" value="Family A G protein-coupled receptor-like"/>
    <property type="match status" value="1"/>
</dbReference>
<evidence type="ECO:0000256" key="9">
    <source>
        <dbReference type="ARBA" id="ARBA00023224"/>
    </source>
</evidence>
<evidence type="ECO:0000256" key="12">
    <source>
        <dbReference type="SAM" id="Phobius"/>
    </source>
</evidence>
<evidence type="ECO:0000256" key="5">
    <source>
        <dbReference type="ARBA" id="ARBA00023040"/>
    </source>
</evidence>
<keyword evidence="3 10" id="KW-0812">Transmembrane</keyword>
<dbReference type="Proteomes" id="UP000186922">
    <property type="component" value="Unassembled WGS sequence"/>
</dbReference>
<keyword evidence="2" id="KW-1003">Cell membrane</keyword>
<feature type="region of interest" description="Disordered" evidence="11">
    <location>
        <begin position="361"/>
        <end position="411"/>
    </location>
</feature>
<dbReference type="PANTHER" id="PTHR24248:SF199">
    <property type="entry name" value="IP13425P-RELATED"/>
    <property type="match status" value="1"/>
</dbReference>
<evidence type="ECO:0000256" key="4">
    <source>
        <dbReference type="ARBA" id="ARBA00022989"/>
    </source>
</evidence>
<accession>A0A1D1W0T4</accession>
<evidence type="ECO:0000256" key="11">
    <source>
        <dbReference type="SAM" id="MobiDB-lite"/>
    </source>
</evidence>
<feature type="transmembrane region" description="Helical" evidence="12">
    <location>
        <begin position="32"/>
        <end position="57"/>
    </location>
</feature>
<feature type="compositionally biased region" description="Basic and acidic residues" evidence="11">
    <location>
        <begin position="366"/>
        <end position="379"/>
    </location>
</feature>
<keyword evidence="7" id="KW-1015">Disulfide bond</keyword>
<feature type="region of interest" description="Disordered" evidence="11">
    <location>
        <begin position="241"/>
        <end position="282"/>
    </location>
</feature>
<dbReference type="InterPro" id="IPR000276">
    <property type="entry name" value="GPCR_Rhodpsn"/>
</dbReference>
<dbReference type="OrthoDB" id="5956310at2759"/>
<evidence type="ECO:0000256" key="10">
    <source>
        <dbReference type="RuleBase" id="RU000688"/>
    </source>
</evidence>
<dbReference type="InterPro" id="IPR017452">
    <property type="entry name" value="GPCR_Rhodpsn_7TM"/>
</dbReference>
<dbReference type="PROSITE" id="PS00237">
    <property type="entry name" value="G_PROTEIN_RECEP_F1_1"/>
    <property type="match status" value="1"/>
</dbReference>
<feature type="region of interest" description="Disordered" evidence="11">
    <location>
        <begin position="299"/>
        <end position="327"/>
    </location>
</feature>
<keyword evidence="8 10" id="KW-0675">Receptor</keyword>
<dbReference type="PROSITE" id="PS50262">
    <property type="entry name" value="G_PROTEIN_RECEP_F1_2"/>
    <property type="match status" value="1"/>
</dbReference>
<dbReference type="SMART" id="SM01381">
    <property type="entry name" value="7TM_GPCR_Srsx"/>
    <property type="match status" value="1"/>
</dbReference>
<feature type="transmembrane region" description="Helical" evidence="12">
    <location>
        <begin position="146"/>
        <end position="169"/>
    </location>
</feature>
<organism evidence="14 15">
    <name type="scientific">Ramazzottius varieornatus</name>
    <name type="common">Water bear</name>
    <name type="synonym">Tardigrade</name>
    <dbReference type="NCBI Taxonomy" id="947166"/>
    <lineage>
        <taxon>Eukaryota</taxon>
        <taxon>Metazoa</taxon>
        <taxon>Ecdysozoa</taxon>
        <taxon>Tardigrada</taxon>
        <taxon>Eutardigrada</taxon>
        <taxon>Parachela</taxon>
        <taxon>Hypsibioidea</taxon>
        <taxon>Ramazzottiidae</taxon>
        <taxon>Ramazzottius</taxon>
    </lineage>
</organism>
<evidence type="ECO:0000313" key="15">
    <source>
        <dbReference type="Proteomes" id="UP000186922"/>
    </source>
</evidence>
<dbReference type="Gene3D" id="1.20.1070.10">
    <property type="entry name" value="Rhodopsin 7-helix transmembrane proteins"/>
    <property type="match status" value="2"/>
</dbReference>
<keyword evidence="9 10" id="KW-0807">Transducer</keyword>
<evidence type="ECO:0000256" key="2">
    <source>
        <dbReference type="ARBA" id="ARBA00022475"/>
    </source>
</evidence>
<evidence type="ECO:0000256" key="8">
    <source>
        <dbReference type="ARBA" id="ARBA00023170"/>
    </source>
</evidence>
<proteinExistence type="inferred from homology"/>
<dbReference type="PANTHER" id="PTHR24248">
    <property type="entry name" value="ADRENERGIC RECEPTOR-RELATED G-PROTEIN COUPLED RECEPTOR"/>
    <property type="match status" value="1"/>
</dbReference>
<evidence type="ECO:0000256" key="1">
    <source>
        <dbReference type="ARBA" id="ARBA00004651"/>
    </source>
</evidence>
<gene>
    <name evidence="14" type="primary">RvY_17058</name>
    <name evidence="14" type="synonym">RvY_17058.1</name>
    <name evidence="14" type="ORF">RvY_17058-1</name>
</gene>
<feature type="transmembrane region" description="Helical" evidence="12">
    <location>
        <begin position="189"/>
        <end position="215"/>
    </location>
</feature>
<sequence>MEESSTSVLINVTQREDIVGAGLGLPPTTGAIINLLLCVLLMIITVGGNICVVVAVYQSKALQAPQYTLIVSVAIADMLVGLTVMPFAATNDFFGAWTLGAIPCHIWTVLDVCLCTASILHLVAIAMDRYFSITNVRYIQGRSVRLMYIVLALIWFMSLVLAVGPALGWRDDQYYQRIEEGACLVSQDLSFQIFGTTMAFYAPLSGILVLYGLIFRQTRSRVRKRMDQTLHSTLYEIAKTEKDQNASGQSSTASLQPSVPESTPPATPSGRHSLHSHSSYGSIRPSGRLWSCFRPGSRWTSQFRPTHPPPRGTRSGHKKSGRGEDPAENQQIMLSTITENPAAVKHDSLAVNEAAYAADCTSHMDGSPEARTSSEHETALVDSPTKHNGTAAKTKPVHADTKRSPPRRPAKLAKKLSGSLAARHRTLLKREKKAATTLAVITLSFIVCWLPFFLYAIIRPICEASCQVSHTTESFFLWLGYANSTLNPFIYTIFSPDFRQAFKKMFRLDKT</sequence>
<evidence type="ECO:0000256" key="3">
    <source>
        <dbReference type="ARBA" id="ARBA00022692"/>
    </source>
</evidence>
<feature type="transmembrane region" description="Helical" evidence="12">
    <location>
        <begin position="434"/>
        <end position="455"/>
    </location>
</feature>
<feature type="domain" description="G-protein coupled receptors family 1 profile" evidence="13">
    <location>
        <begin position="48"/>
        <end position="491"/>
    </location>
</feature>
<dbReference type="GO" id="GO:0071880">
    <property type="term" value="P:adenylate cyclase-activating adrenergic receptor signaling pathway"/>
    <property type="evidence" value="ECO:0007669"/>
    <property type="project" value="TreeGrafter"/>
</dbReference>
<keyword evidence="4 12" id="KW-1133">Transmembrane helix</keyword>
<dbReference type="STRING" id="947166.A0A1D1W0T4"/>
<evidence type="ECO:0000313" key="14">
    <source>
        <dbReference type="EMBL" id="GAV07185.1"/>
    </source>
</evidence>
<evidence type="ECO:0000256" key="7">
    <source>
        <dbReference type="ARBA" id="ARBA00023157"/>
    </source>
</evidence>
<dbReference type="EMBL" id="BDGG01000014">
    <property type="protein sequence ID" value="GAV07185.1"/>
    <property type="molecule type" value="Genomic_DNA"/>
</dbReference>
<dbReference type="GO" id="GO:0005886">
    <property type="term" value="C:plasma membrane"/>
    <property type="evidence" value="ECO:0007669"/>
    <property type="project" value="UniProtKB-SubCell"/>
</dbReference>
<reference evidence="14 15" key="1">
    <citation type="journal article" date="2016" name="Nat. Commun.">
        <title>Extremotolerant tardigrade genome and improved radiotolerance of human cultured cells by tardigrade-unique protein.</title>
        <authorList>
            <person name="Hashimoto T."/>
            <person name="Horikawa D.D."/>
            <person name="Saito Y."/>
            <person name="Kuwahara H."/>
            <person name="Kozuka-Hata H."/>
            <person name="Shin-I T."/>
            <person name="Minakuchi Y."/>
            <person name="Ohishi K."/>
            <person name="Motoyama A."/>
            <person name="Aizu T."/>
            <person name="Enomoto A."/>
            <person name="Kondo K."/>
            <person name="Tanaka S."/>
            <person name="Hara Y."/>
            <person name="Koshikawa S."/>
            <person name="Sagara H."/>
            <person name="Miura T."/>
            <person name="Yokobori S."/>
            <person name="Miyagawa K."/>
            <person name="Suzuki Y."/>
            <person name="Kubo T."/>
            <person name="Oyama M."/>
            <person name="Kohara Y."/>
            <person name="Fujiyama A."/>
            <person name="Arakawa K."/>
            <person name="Katayama T."/>
            <person name="Toyoda A."/>
            <person name="Kunieda T."/>
        </authorList>
    </citation>
    <scope>NUCLEOTIDE SEQUENCE [LARGE SCALE GENOMIC DNA]</scope>
    <source>
        <strain evidence="14 15">YOKOZUNA-1</strain>
    </source>
</reference>